<dbReference type="Proteomes" id="UP001431429">
    <property type="component" value="Unassembled WGS sequence"/>
</dbReference>
<dbReference type="PANTHER" id="PTHR43720:SF2">
    <property type="entry name" value="2-AMINOMUCONIC SEMIALDEHYDE DEHYDROGENASE"/>
    <property type="match status" value="1"/>
</dbReference>
<keyword evidence="6" id="KW-1185">Reference proteome</keyword>
<dbReference type="Gene3D" id="3.40.309.10">
    <property type="entry name" value="Aldehyde Dehydrogenase, Chain A, domain 2"/>
    <property type="match status" value="1"/>
</dbReference>
<dbReference type="InterPro" id="IPR015590">
    <property type="entry name" value="Aldehyde_DH_dom"/>
</dbReference>
<evidence type="ECO:0000256" key="2">
    <source>
        <dbReference type="ARBA" id="ARBA00023002"/>
    </source>
</evidence>
<gene>
    <name evidence="5" type="ORF">NBG84_36325</name>
</gene>
<dbReference type="InterPro" id="IPR016161">
    <property type="entry name" value="Ald_DH/histidinol_DH"/>
</dbReference>
<keyword evidence="3" id="KW-0520">NAD</keyword>
<sequence>MTPTASGAAEEDDRLALPLLTHRGELTTRAREVLYGVDGRPLASLSLAPDLLVSQSVQAQGRAEPLPAEERAERLAQASRRFLDDVLGGLSFDEHLAYVNRASGHNARLTEELSRAVAVAIAEAPARVDRARPNGSARSWREAADGAGSGVWTRRGETLAAVLSGNAPTIQNGWLQALALGYRVAVRPSRREPFTARRVILALRAAGFPDTSAVYLPTTHAGVPTLLRRADLGFAYGGADVAARYGSTATVKVGGPGRSKTLVTRGHLTPATLDAVANSVAALSGAACVNTTAVLVEGDHRRFARDLADVLRGRAGERQTTRQHLGPRVTRESADELLGHLERSASHAIAEIPLKEVATAHPDGGVVLGPAVFTVEDPRDRLLGTELPFPCVFVAPWTAADGVGPLHDSLVVNAITEDADLVGALLRAPSVGNVHVNVETVHSDGNLPHEDYIGDFLMRNKAVVSL</sequence>
<dbReference type="Gene3D" id="3.40.605.10">
    <property type="entry name" value="Aldehyde Dehydrogenase, Chain A, domain 1"/>
    <property type="match status" value="1"/>
</dbReference>
<evidence type="ECO:0000313" key="6">
    <source>
        <dbReference type="Proteomes" id="UP001431429"/>
    </source>
</evidence>
<comment type="similarity">
    <text evidence="1">Belongs to the aldehyde dehydrogenase family.</text>
</comment>
<protein>
    <submittedName>
        <fullName evidence="5">Aldehyde dehydrogenase family protein</fullName>
    </submittedName>
</protein>
<dbReference type="InterPro" id="IPR016163">
    <property type="entry name" value="Ald_DH_C"/>
</dbReference>
<proteinExistence type="inferred from homology"/>
<dbReference type="EMBL" id="JAMQAW010000083">
    <property type="protein sequence ID" value="MCM2393676.1"/>
    <property type="molecule type" value="Genomic_DNA"/>
</dbReference>
<organism evidence="5 6">
    <name type="scientific">Streptomyces albipurpureus</name>
    <dbReference type="NCBI Taxonomy" id="2897419"/>
    <lineage>
        <taxon>Bacteria</taxon>
        <taxon>Bacillati</taxon>
        <taxon>Actinomycetota</taxon>
        <taxon>Actinomycetes</taxon>
        <taxon>Kitasatosporales</taxon>
        <taxon>Streptomycetaceae</taxon>
        <taxon>Streptomyces</taxon>
    </lineage>
</organism>
<name>A0ABT0UYX2_9ACTN</name>
<keyword evidence="2" id="KW-0560">Oxidoreductase</keyword>
<dbReference type="Pfam" id="PF00171">
    <property type="entry name" value="Aldedh"/>
    <property type="match status" value="1"/>
</dbReference>
<evidence type="ECO:0000256" key="1">
    <source>
        <dbReference type="ARBA" id="ARBA00009986"/>
    </source>
</evidence>
<feature type="domain" description="Aldehyde dehydrogenase" evidence="4">
    <location>
        <begin position="174"/>
        <end position="446"/>
    </location>
</feature>
<comment type="caution">
    <text evidence="5">The sequence shown here is derived from an EMBL/GenBank/DDBJ whole genome shotgun (WGS) entry which is preliminary data.</text>
</comment>
<evidence type="ECO:0000256" key="3">
    <source>
        <dbReference type="ARBA" id="ARBA00023027"/>
    </source>
</evidence>
<dbReference type="InterPro" id="IPR016162">
    <property type="entry name" value="Ald_DH_N"/>
</dbReference>
<reference evidence="5" key="1">
    <citation type="submission" date="2022-06" db="EMBL/GenBank/DDBJ databases">
        <title>Genome public.</title>
        <authorList>
            <person name="Sun Q."/>
        </authorList>
    </citation>
    <scope>NUCLEOTIDE SEQUENCE</scope>
    <source>
        <strain evidence="5">CWNU-1</strain>
    </source>
</reference>
<accession>A0ABT0UYX2</accession>
<dbReference type="PANTHER" id="PTHR43720">
    <property type="entry name" value="2-AMINOMUCONIC SEMIALDEHYDE DEHYDROGENASE"/>
    <property type="match status" value="1"/>
</dbReference>
<evidence type="ECO:0000259" key="4">
    <source>
        <dbReference type="Pfam" id="PF00171"/>
    </source>
</evidence>
<dbReference type="RefSeq" id="WP_250923969.1">
    <property type="nucleotide sequence ID" value="NZ_JAMQAW010000083.1"/>
</dbReference>
<dbReference type="SUPFAM" id="SSF53720">
    <property type="entry name" value="ALDH-like"/>
    <property type="match status" value="1"/>
</dbReference>
<evidence type="ECO:0000313" key="5">
    <source>
        <dbReference type="EMBL" id="MCM2393676.1"/>
    </source>
</evidence>